<keyword evidence="4" id="KW-1185">Reference proteome</keyword>
<feature type="compositionally biased region" description="Low complexity" evidence="2">
    <location>
        <begin position="1759"/>
        <end position="1768"/>
    </location>
</feature>
<dbReference type="PANTHER" id="PTHR13037:SF24">
    <property type="entry name" value="POLYCOMB PROTEIN PCL-RELATED"/>
    <property type="match status" value="1"/>
</dbReference>
<feature type="compositionally biased region" description="Polar residues" evidence="2">
    <location>
        <begin position="1839"/>
        <end position="1849"/>
    </location>
</feature>
<evidence type="ECO:0000313" key="4">
    <source>
        <dbReference type="Proteomes" id="UP000747399"/>
    </source>
</evidence>
<feature type="compositionally biased region" description="Low complexity" evidence="2">
    <location>
        <begin position="1810"/>
        <end position="1838"/>
    </location>
</feature>
<feature type="compositionally biased region" description="Low complexity" evidence="2">
    <location>
        <begin position="784"/>
        <end position="800"/>
    </location>
</feature>
<evidence type="ECO:0000313" key="3">
    <source>
        <dbReference type="EMBL" id="GIL62538.1"/>
    </source>
</evidence>
<feature type="region of interest" description="Disordered" evidence="2">
    <location>
        <begin position="1221"/>
        <end position="1312"/>
    </location>
</feature>
<keyword evidence="1" id="KW-0945">Host-virus interaction</keyword>
<evidence type="ECO:0000256" key="1">
    <source>
        <dbReference type="ARBA" id="ARBA00022581"/>
    </source>
</evidence>
<accession>A0A8J4BJ22</accession>
<dbReference type="EMBL" id="BNCO01000051">
    <property type="protein sequence ID" value="GIL62538.1"/>
    <property type="molecule type" value="Genomic_DNA"/>
</dbReference>
<feature type="compositionally biased region" description="Polar residues" evidence="2">
    <location>
        <begin position="1998"/>
        <end position="2009"/>
    </location>
</feature>
<organism evidence="3 4">
    <name type="scientific">Volvox africanus</name>
    <dbReference type="NCBI Taxonomy" id="51714"/>
    <lineage>
        <taxon>Eukaryota</taxon>
        <taxon>Viridiplantae</taxon>
        <taxon>Chlorophyta</taxon>
        <taxon>core chlorophytes</taxon>
        <taxon>Chlorophyceae</taxon>
        <taxon>CS clade</taxon>
        <taxon>Chlamydomonadales</taxon>
        <taxon>Volvocaceae</taxon>
        <taxon>Volvox</taxon>
    </lineage>
</organism>
<feature type="compositionally biased region" description="Low complexity" evidence="2">
    <location>
        <begin position="2624"/>
        <end position="2653"/>
    </location>
</feature>
<feature type="region of interest" description="Disordered" evidence="2">
    <location>
        <begin position="696"/>
        <end position="855"/>
    </location>
</feature>
<feature type="compositionally biased region" description="Basic residues" evidence="2">
    <location>
        <begin position="1869"/>
        <end position="1896"/>
    </location>
</feature>
<feature type="compositionally biased region" description="Low complexity" evidence="2">
    <location>
        <begin position="811"/>
        <end position="830"/>
    </location>
</feature>
<dbReference type="PANTHER" id="PTHR13037">
    <property type="entry name" value="FORMIN"/>
    <property type="match status" value="1"/>
</dbReference>
<dbReference type="Proteomes" id="UP000747399">
    <property type="component" value="Unassembled WGS sequence"/>
</dbReference>
<feature type="compositionally biased region" description="Low complexity" evidence="2">
    <location>
        <begin position="1292"/>
        <end position="1302"/>
    </location>
</feature>
<feature type="region of interest" description="Disordered" evidence="2">
    <location>
        <begin position="1632"/>
        <end position="1653"/>
    </location>
</feature>
<feature type="compositionally biased region" description="Low complexity" evidence="2">
    <location>
        <begin position="698"/>
        <end position="712"/>
    </location>
</feature>
<protein>
    <submittedName>
        <fullName evidence="3">Uncharacterized protein</fullName>
    </submittedName>
</protein>
<feature type="region of interest" description="Disordered" evidence="2">
    <location>
        <begin position="670"/>
        <end position="689"/>
    </location>
</feature>
<feature type="compositionally biased region" description="Low complexity" evidence="2">
    <location>
        <begin position="2849"/>
        <end position="2859"/>
    </location>
</feature>
<evidence type="ECO:0000256" key="2">
    <source>
        <dbReference type="SAM" id="MobiDB-lite"/>
    </source>
</evidence>
<gene>
    <name evidence="3" type="ORF">Vafri_16748</name>
</gene>
<feature type="region of interest" description="Disordered" evidence="2">
    <location>
        <begin position="1683"/>
        <end position="1957"/>
    </location>
</feature>
<feature type="region of interest" description="Disordered" evidence="2">
    <location>
        <begin position="2845"/>
        <end position="2907"/>
    </location>
</feature>
<feature type="region of interest" description="Disordered" evidence="2">
    <location>
        <begin position="2331"/>
        <end position="2385"/>
    </location>
</feature>
<feature type="compositionally biased region" description="Low complexity" evidence="2">
    <location>
        <begin position="726"/>
        <end position="737"/>
    </location>
</feature>
<feature type="region of interest" description="Disordered" evidence="2">
    <location>
        <begin position="2236"/>
        <end position="2256"/>
    </location>
</feature>
<feature type="region of interest" description="Disordered" evidence="2">
    <location>
        <begin position="559"/>
        <end position="635"/>
    </location>
</feature>
<comment type="caution">
    <text evidence="3">The sequence shown here is derived from an EMBL/GenBank/DDBJ whole genome shotgun (WGS) entry which is preliminary data.</text>
</comment>
<sequence>MPPVEGDSACLLLGVALCASQQHGGLPILAYPKDSPLLIDWDCTCQAASSAADATSVGVLQLQSCVLAYQSSHHGYVVLLIGIPSCPHSILRIKTAELLNLTDLLLGETLGRTLSAAPTRALLQLQLPKQADLLEMLLHQTVGKDAVDSATSLQIAFSTSTVLSAPSGVVNAPVPPGTLEALLERRLHAFSVLPLPVPPLGSSPAAPCRTFLPGPIAAAFQELRSCVPHRIGSHHVDLTAALPQHAARLATADMTGGRETKAGIGMITCMDSVVFSDLAELDEHGHVYGNAETTPASEGQQEGRHVGRGMRAMREMLKPPDSQLWALILSELHALDVVNKPVNALIQHSNSGATSSGGLGSQRQLCSIDLSALHPGLTASVVVLHLGARLPGELQAAPSAGNTLTTYPYSGGSGSGMHSNYSGGGRTPVAASDAVSHGLAPVARRHCLVAIVVVYILMDHDKASWELWSGDGAGGGVAATAAAVAATRMREASFRSLPYNIAIGPLGAPPVVRAVLTAAARKYEQAFPSTAAEVWRELHMVASEQQRVASQLELVEQPAARVATSRPHLRRSTSIGHQAAELEEPTLTPISAMSDSPEKLCSPSSQMMLENREAGPQAKSSALGPSLAPAQMGDSKATDRTAICGNAAASTATTGQGTVKTQKLAANQSAPIQGSAAAPRGPSVFATRASPPDWMLGSLSSSSSSSTASPISRLNSGSSIRPAHTSSPPAAGAYPSAQHIPPTPAPEQPNKTLTAAASVAAPQPVNQSAELPGWPPTQVSARKSVSLPSLSQPPTSTDSSNLSLPGLEETPVASPAGAVASGASEPSGGSFRPAPDGSKPDRQPPRDSFVPSPFLGVANARERRVAAGSHDDDDAVLVVSPDDGAPVAAATSADGPFARALEPAQAAAAGNLEESVSRISRFGFGNGIAGDIKALALPPVPPPALSAVALNLSPTPVMAVALGEGRELAAADIGDVIGGQEVPVSTNTRPGTLRPTGGSSPVLRVSIARNGADAVAAAVAAVSEAAGGLGKSQGVADGGGGAAAVAVAGSSPLAVMGSRSQHGSESANRDGSAHAGGMVAAAPGAISASSTFVEAPKSTGIIVETATAAITGEQSGNSRHTDMGSSVGPWTLRRASVPLLRLSETALSGGNVGAIDECPTPSLIHFSSLSSLSRFKQSGNSGLGTSETDAETQNTGVSALRSQLRQGFPAADPRAAIRITEPPLGPQFRSTQPGSPGASGPTANRQQATGEQLPLLPEPTVSSHLSAAASNGHSVGGGGDAASTAPPHRSISSSDEGSAAATSGGGSLGAASLRGSTHSLVSILSEVERQSMQPAPSPEAAAVTAVRENPDCGSSLPHACEGDARVPPVAGRGSFDAVVTRAVPAPSSPSGMVQVPCLPLQELQQQSLGGIVTSPRIAGPKAAGRYAAVTCNSPPGAPATAAAAQQQHNRIASAAAAAMPGSLRIPQPEGPLAASLSLLQLQELQQLRQLDQMQQLQQLPQPPRQLVLPGPLQQQQQQQLLVQLLQASGEIQAVALLLLQQQLQQQRQFPQRLQVQELPQPAQQLPSGLQPGQQLHHHQYHRQEILSQTQQLCQGPQLMQQQQPPAPQTAADPFLRQLPVPQTATISLIVGTDQTTSRPPSSSQPPPGDAVSTDFIRATTTSAHDNRMEASIDGWAREAFPTQPHVQSQPYESRPEGGPGQARTAMVPGRRAASVDPEPSNVTFRPHSPAASAMAVRTTPPSSAVPGQGTGGAGRARVRGNGARRTGGLELAGRPQLRGDKADGWSHGSSPQRGKCYRRGVCRSTPPRHPISSSSSSSGSSPSSPTLRSSPSLQSLSLGTASETVSGSGASRDGFPGFHRHKEGDQHRQSRRSRSRSRRSHSHSCKRRYRGRRRSQSPRMGRLGQSWDALRPPLPPPPGWMSAAPHLVGGSRLDRKQGQHKRAGVAPKDAKDGSSPAAIIGPGNNANAAGPKGWRWFQAPGARAQMGKLGYTMPHPATDTTSGRRSAPNQRGAPPAVDGDGVDVERNPSNLVQHGGTGTGIGAMVSCHGDGGNGGDLNAYGAAAPQGVSPQPPLSAILYPPPAIEAGAEALRHVLSDRQAGLPIAAYGLKLRDAVHLVVGSIVHSRHRSPVEIVAPPQPLPPQPASRVYAGSNPLFRGLPATTITTAATTAVSVMPVGNPRVAGISGSDIPQVRAAVAASTGLASTRYQGGSSKAATEIQASQYVTTSGANLGSFKDDAVNSKGSRTPPPLPSKCQPLPYVPDIGGDSNSSQPCMSGLDFFSVAAAAAAAATATAAVMAAASPRQSRIRPGVLTGQMGEHLADEKEQLPGAAMGPLQQSPAWHGSAGGEAGLARSPSHLPIPKDLHRGLPGTTFTTDPMDSDTANLSLPSAAYIDRAGNSACQQDHQTRALPEQRPLQCRAISTPCMPSRHQPRCVPQPVVHRLVKMRMQQQAGHNHACITPQERHAPPVSPHDHHQWAPHQQRRRTMLASPRNRTAGILRRGENSTSVPPCSSACWVPERSEAHGQGLLGSAGLAAVELRQGTSAHVDIPNAVSNCPLSVNDGSIAAEDSLLLGSPHVNNLFNVRDRERGVLRHHQMPLLRPKAPPETERLPLMQQTKLSTAPPWQQQPPQQAQEQQQPESQKQPQQPQRQPLSPLSHAHIWKHKLPSTGPQPPTSLPPTDVQQQSLSGSLATGVIVPWVRILSRATRLTRARRAIALAAEAARFNAEDQQDAKDAVGLLTSSLPSPQSSIHLPGGSSDYNGWSVGEGDYCTIPKYPPTARLHLHKNGRGHRALDYSTGFTSTTSLLASADHFADNSSSHAISFESVASAVKAAEMVALGAVTDTVNTRSSSSRITSSQGNAGSVITLSPRTLQNSNAESQQSPDSTKARQEQQQRSTQKPPPALPLRQQLELWPSSSVSDACAIDAGARTATVDNLHIVFSPQQLRTSSGMDNLSRGERPAPESSILIAEQWPGISGTTPDPPSTGNVGLPGLVGPLAGSAFRYESGGDGGNGTAVQSPDTIDLLGFLRPPTLASEPAGEGGDGGTGTITAIDETVVLGEAHPPTAESWMFASQLGNNTARLFSIYNGRGWARGGGGDAAITRARYSPRCCSSSQAQTEGALYSSSSSMNFCTGAAGGPSFGSGGYNHGDYLSADFASSWSVNTRDRSETYGTVE</sequence>
<proteinExistence type="predicted"/>
<feature type="compositionally biased region" description="Polar residues" evidence="2">
    <location>
        <begin position="1241"/>
        <end position="1250"/>
    </location>
</feature>
<feature type="region of interest" description="Disordered" evidence="2">
    <location>
        <begin position="1993"/>
        <end position="2023"/>
    </location>
</feature>
<feature type="compositionally biased region" description="Polar residues" evidence="2">
    <location>
        <begin position="2372"/>
        <end position="2385"/>
    </location>
</feature>
<feature type="region of interest" description="Disordered" evidence="2">
    <location>
        <begin position="1175"/>
        <end position="1198"/>
    </location>
</feature>
<feature type="compositionally biased region" description="Polar residues" evidence="2">
    <location>
        <begin position="2860"/>
        <end position="2887"/>
    </location>
</feature>
<reference evidence="3" key="1">
    <citation type="journal article" date="2021" name="Proc. Natl. Acad. Sci. U.S.A.">
        <title>Three genomes in the algal genus Volvox reveal the fate of a haploid sex-determining region after a transition to homothallism.</title>
        <authorList>
            <person name="Yamamoto K."/>
            <person name="Hamaji T."/>
            <person name="Kawai-Toyooka H."/>
            <person name="Matsuzaki R."/>
            <person name="Takahashi F."/>
            <person name="Nishimura Y."/>
            <person name="Kawachi M."/>
            <person name="Noguchi H."/>
            <person name="Minakuchi Y."/>
            <person name="Umen J.G."/>
            <person name="Toyoda A."/>
            <person name="Nozaki H."/>
        </authorList>
    </citation>
    <scope>NUCLEOTIDE SEQUENCE</scope>
    <source>
        <strain evidence="3">NIES-3780</strain>
    </source>
</reference>
<feature type="compositionally biased region" description="Polar residues" evidence="2">
    <location>
        <begin position="1260"/>
        <end position="1273"/>
    </location>
</feature>
<feature type="region of interest" description="Disordered" evidence="2">
    <location>
        <begin position="2620"/>
        <end position="2687"/>
    </location>
</feature>
<feature type="region of interest" description="Disordered" evidence="2">
    <location>
        <begin position="1055"/>
        <end position="1076"/>
    </location>
</feature>
<name>A0A8J4BJ22_9CHLO</name>